<dbReference type="PRINTS" id="PR00139">
    <property type="entry name" value="ASNGLNASE"/>
</dbReference>
<evidence type="ECO:0000259" key="7">
    <source>
        <dbReference type="Pfam" id="PF00710"/>
    </source>
</evidence>
<dbReference type="InterPro" id="IPR037152">
    <property type="entry name" value="L-asparaginase_N_sf"/>
</dbReference>
<dbReference type="SMART" id="SM00870">
    <property type="entry name" value="Asparaginase"/>
    <property type="match status" value="1"/>
</dbReference>
<dbReference type="FunFam" id="3.40.50.1170:FF:000001">
    <property type="entry name" value="L-asparaginase 2"/>
    <property type="match status" value="1"/>
</dbReference>
<evidence type="ECO:0000256" key="6">
    <source>
        <dbReference type="PROSITE-ProRule" id="PRU10100"/>
    </source>
</evidence>
<evidence type="ECO:0000313" key="10">
    <source>
        <dbReference type="Proteomes" id="UP000596827"/>
    </source>
</evidence>
<evidence type="ECO:0000313" key="9">
    <source>
        <dbReference type="EMBL" id="MBC5764630.1"/>
    </source>
</evidence>
<dbReference type="Gene3D" id="3.40.50.40">
    <property type="match status" value="1"/>
</dbReference>
<gene>
    <name evidence="9" type="ORF">H8R02_09235</name>
</gene>
<dbReference type="PIRSF" id="PIRSF500176">
    <property type="entry name" value="L_ASNase"/>
    <property type="match status" value="1"/>
</dbReference>
<organism evidence="9 10">
    <name type="scientific">Ramlibacter albus</name>
    <dbReference type="NCBI Taxonomy" id="2079448"/>
    <lineage>
        <taxon>Bacteria</taxon>
        <taxon>Pseudomonadati</taxon>
        <taxon>Pseudomonadota</taxon>
        <taxon>Betaproteobacteria</taxon>
        <taxon>Burkholderiales</taxon>
        <taxon>Comamonadaceae</taxon>
        <taxon>Ramlibacter</taxon>
    </lineage>
</organism>
<dbReference type="Pfam" id="PF17763">
    <property type="entry name" value="Asparaginase_C"/>
    <property type="match status" value="1"/>
</dbReference>
<sequence>MQVGTRKIVVLGTGGTIAGQGEDVGYVAGQVAVADLLGGVRPPEGFEVHAEQVAQIDSKDMTFDVWRRLHERCAHWIAQADVAGIVVTHGTDTMEETAYFLHRTLDARKPVVLTGAMRPATSSEADGPRNLADALAAAAKLPRGVWVAFAGTLHSPVDVYKAHSHDLDAFRSAPTGSPATDVEPLPKGEWPRVEIVMNYAGASGALVDALVQQGVRGIVAAGTGNGTLHHELEAALLRAQAKGVKVVRTSRCAQGGVIGHAGDTLPHAGQLSPVKARVALMLELMR</sequence>
<comment type="similarity">
    <text evidence="1">Belongs to the asparaginase 1 family.</text>
</comment>
<dbReference type="InterPro" id="IPR020827">
    <property type="entry name" value="Asparaginase/glutaminase_AS1"/>
</dbReference>
<keyword evidence="10" id="KW-1185">Reference proteome</keyword>
<evidence type="ECO:0000256" key="3">
    <source>
        <dbReference type="PIRSR" id="PIRSR001220-1"/>
    </source>
</evidence>
<feature type="binding site" evidence="4">
    <location>
        <begin position="91"/>
        <end position="92"/>
    </location>
    <ligand>
        <name>substrate</name>
    </ligand>
</feature>
<dbReference type="PROSITE" id="PS00917">
    <property type="entry name" value="ASN_GLN_ASE_2"/>
    <property type="match status" value="1"/>
</dbReference>
<dbReference type="PROSITE" id="PS51732">
    <property type="entry name" value="ASN_GLN_ASE_3"/>
    <property type="match status" value="1"/>
</dbReference>
<dbReference type="InterPro" id="IPR027475">
    <property type="entry name" value="Asparaginase/glutaminase_AS2"/>
</dbReference>
<feature type="active site" evidence="6">
    <location>
        <position position="91"/>
    </location>
</feature>
<dbReference type="RefSeq" id="WP_187081086.1">
    <property type="nucleotide sequence ID" value="NZ_JACORU010000002.1"/>
</dbReference>
<reference evidence="9" key="1">
    <citation type="submission" date="2020-08" db="EMBL/GenBank/DDBJ databases">
        <title>Ramlibacter sp. GTP1 16S ribosomal RNA gene genome sequencing and assembly.</title>
        <authorList>
            <person name="Kang M."/>
        </authorList>
    </citation>
    <scope>NUCLEOTIDE SEQUENCE</scope>
    <source>
        <strain evidence="9">GTP1</strain>
    </source>
</reference>
<dbReference type="Gene3D" id="3.40.50.1170">
    <property type="entry name" value="L-asparaginase, N-terminal domain"/>
    <property type="match status" value="1"/>
</dbReference>
<dbReference type="GO" id="GO:0006528">
    <property type="term" value="P:asparagine metabolic process"/>
    <property type="evidence" value="ECO:0007669"/>
    <property type="project" value="InterPro"/>
</dbReference>
<proteinExistence type="inferred from homology"/>
<dbReference type="InterPro" id="IPR036152">
    <property type="entry name" value="Asp/glu_Ase-like_sf"/>
</dbReference>
<protein>
    <submittedName>
        <fullName evidence="9">Asparaginase</fullName>
    </submittedName>
</protein>
<dbReference type="InterPro" id="IPR006034">
    <property type="entry name" value="Asparaginase/glutaminase-like"/>
</dbReference>
<evidence type="ECO:0000256" key="1">
    <source>
        <dbReference type="ARBA" id="ARBA00010518"/>
    </source>
</evidence>
<dbReference type="PANTHER" id="PTHR11707">
    <property type="entry name" value="L-ASPARAGINASE"/>
    <property type="match status" value="1"/>
</dbReference>
<feature type="domain" description="L-asparaginase N-terminal" evidence="7">
    <location>
        <begin position="7"/>
        <end position="177"/>
    </location>
</feature>
<dbReference type="GO" id="GO:0004067">
    <property type="term" value="F:asparaginase activity"/>
    <property type="evidence" value="ECO:0007669"/>
    <property type="project" value="UniProtKB-UniRule"/>
</dbReference>
<dbReference type="EMBL" id="JACORU010000002">
    <property type="protein sequence ID" value="MBC5764630.1"/>
    <property type="molecule type" value="Genomic_DNA"/>
</dbReference>
<evidence type="ECO:0000256" key="2">
    <source>
        <dbReference type="ARBA" id="ARBA00022801"/>
    </source>
</evidence>
<evidence type="ECO:0000256" key="5">
    <source>
        <dbReference type="PROSITE-ProRule" id="PRU10099"/>
    </source>
</evidence>
<feature type="domain" description="Asparaginase/glutaminase C-terminal" evidence="8">
    <location>
        <begin position="192"/>
        <end position="284"/>
    </location>
</feature>
<feature type="binding site" evidence="4">
    <location>
        <position position="58"/>
    </location>
    <ligand>
        <name>substrate</name>
    </ligand>
</feature>
<dbReference type="InterPro" id="IPR027473">
    <property type="entry name" value="L-asparaginase_C"/>
</dbReference>
<evidence type="ECO:0000259" key="8">
    <source>
        <dbReference type="Pfam" id="PF17763"/>
    </source>
</evidence>
<dbReference type="SFLD" id="SFLDS00057">
    <property type="entry name" value="Glutaminase/Asparaginase"/>
    <property type="match status" value="1"/>
</dbReference>
<dbReference type="InterPro" id="IPR040919">
    <property type="entry name" value="Asparaginase_C"/>
</dbReference>
<comment type="caution">
    <text evidence="9">The sequence shown here is derived from an EMBL/GenBank/DDBJ whole genome shotgun (WGS) entry which is preliminary data.</text>
</comment>
<feature type="active site" evidence="5">
    <location>
        <position position="16"/>
    </location>
</feature>
<dbReference type="InterPro" id="IPR004550">
    <property type="entry name" value="AsnASE_II"/>
</dbReference>
<keyword evidence="2" id="KW-0378">Hydrolase</keyword>
<dbReference type="CDD" id="cd08964">
    <property type="entry name" value="L-asparaginase_II"/>
    <property type="match status" value="1"/>
</dbReference>
<dbReference type="Pfam" id="PF00710">
    <property type="entry name" value="Asparaginase"/>
    <property type="match status" value="1"/>
</dbReference>
<dbReference type="PROSITE" id="PS00144">
    <property type="entry name" value="ASN_GLN_ASE_1"/>
    <property type="match status" value="1"/>
</dbReference>
<name>A0A923S1T2_9BURK</name>
<dbReference type="PANTHER" id="PTHR11707:SF28">
    <property type="entry name" value="60 KDA LYSOPHOSPHOLIPASE"/>
    <property type="match status" value="1"/>
</dbReference>
<dbReference type="AlphaFoldDB" id="A0A923S1T2"/>
<accession>A0A923S1T2</accession>
<dbReference type="InterPro" id="IPR027474">
    <property type="entry name" value="L-asparaginase_N"/>
</dbReference>
<dbReference type="PIRSF" id="PIRSF001220">
    <property type="entry name" value="L-ASNase_gatD"/>
    <property type="match status" value="1"/>
</dbReference>
<feature type="active site" description="O-isoaspartyl threonine intermediate" evidence="3">
    <location>
        <position position="16"/>
    </location>
</feature>
<evidence type="ECO:0000256" key="4">
    <source>
        <dbReference type="PIRSR" id="PIRSR001220-2"/>
    </source>
</evidence>
<dbReference type="Proteomes" id="UP000596827">
    <property type="component" value="Unassembled WGS sequence"/>
</dbReference>
<dbReference type="SUPFAM" id="SSF53774">
    <property type="entry name" value="Glutaminase/Asparaginase"/>
    <property type="match status" value="1"/>
</dbReference>